<evidence type="ECO:0000313" key="2">
    <source>
        <dbReference type="Proteomes" id="UP000636264"/>
    </source>
</evidence>
<keyword evidence="2" id="KW-1185">Reference proteome</keyword>
<accession>A0A916RIR5</accession>
<protein>
    <submittedName>
        <fullName evidence="1">Uncharacterized protein</fullName>
    </submittedName>
</protein>
<comment type="caution">
    <text evidence="1">The sequence shown here is derived from an EMBL/GenBank/DDBJ whole genome shotgun (WGS) entry which is preliminary data.</text>
</comment>
<name>A0A916RIR5_9HYPH</name>
<dbReference type="AlphaFoldDB" id="A0A916RIR5"/>
<dbReference type="RefSeq" id="WP_188719793.1">
    <property type="nucleotide sequence ID" value="NZ_BMIF01000002.1"/>
</dbReference>
<organism evidence="1 2">
    <name type="scientific">Nitratireductor aestuarii</name>
    <dbReference type="NCBI Taxonomy" id="1735103"/>
    <lineage>
        <taxon>Bacteria</taxon>
        <taxon>Pseudomonadati</taxon>
        <taxon>Pseudomonadota</taxon>
        <taxon>Alphaproteobacteria</taxon>
        <taxon>Hyphomicrobiales</taxon>
        <taxon>Phyllobacteriaceae</taxon>
        <taxon>Nitratireductor</taxon>
    </lineage>
</organism>
<dbReference type="Proteomes" id="UP000636264">
    <property type="component" value="Unassembled WGS sequence"/>
</dbReference>
<reference evidence="1" key="1">
    <citation type="journal article" date="2014" name="Int. J. Syst. Evol. Microbiol.">
        <title>Complete genome sequence of Corynebacterium casei LMG S-19264T (=DSM 44701T), isolated from a smear-ripened cheese.</title>
        <authorList>
            <consortium name="US DOE Joint Genome Institute (JGI-PGF)"/>
            <person name="Walter F."/>
            <person name="Albersmeier A."/>
            <person name="Kalinowski J."/>
            <person name="Ruckert C."/>
        </authorList>
    </citation>
    <scope>NUCLEOTIDE SEQUENCE</scope>
    <source>
        <strain evidence="1">CGMCC 1.15320</strain>
    </source>
</reference>
<dbReference type="EMBL" id="BMIF01000002">
    <property type="protein sequence ID" value="GGA58002.1"/>
    <property type="molecule type" value="Genomic_DNA"/>
</dbReference>
<evidence type="ECO:0000313" key="1">
    <source>
        <dbReference type="EMBL" id="GGA58002.1"/>
    </source>
</evidence>
<reference evidence="1" key="2">
    <citation type="submission" date="2020-09" db="EMBL/GenBank/DDBJ databases">
        <authorList>
            <person name="Sun Q."/>
            <person name="Zhou Y."/>
        </authorList>
    </citation>
    <scope>NUCLEOTIDE SEQUENCE</scope>
    <source>
        <strain evidence="1">CGMCC 1.15320</strain>
    </source>
</reference>
<proteinExistence type="predicted"/>
<sequence length="62" mass="6870">MKSDFAAAKVLLELTREELCGDDPTSEKMRDVIDLVIQALTRAQKRGREAQVIPFPTHTAAS</sequence>
<gene>
    <name evidence="1" type="ORF">GCM10011385_09410</name>
</gene>